<dbReference type="AlphaFoldDB" id="G4QML8"/>
<dbReference type="EMBL" id="CP003060">
    <property type="protein sequence ID" value="AEP30970.1"/>
    <property type="molecule type" value="Genomic_DNA"/>
</dbReference>
<organism evidence="1 2">
    <name type="scientific">Glaciecola nitratireducens (strain JCM 12485 / KCTC 12276 / FR1064)</name>
    <dbReference type="NCBI Taxonomy" id="1085623"/>
    <lineage>
        <taxon>Bacteria</taxon>
        <taxon>Pseudomonadati</taxon>
        <taxon>Pseudomonadota</taxon>
        <taxon>Gammaproteobacteria</taxon>
        <taxon>Alteromonadales</taxon>
        <taxon>Alteromonadaceae</taxon>
        <taxon>Brumicola</taxon>
    </lineage>
</organism>
<dbReference type="STRING" id="1085623.GNIT_2873"/>
<accession>G4QML8</accession>
<dbReference type="eggNOG" id="COG3703">
    <property type="taxonomic scope" value="Bacteria"/>
</dbReference>
<gene>
    <name evidence="1" type="ordered locus">GNIT_2873</name>
</gene>
<evidence type="ECO:0000313" key="1">
    <source>
        <dbReference type="EMBL" id="AEP30970.1"/>
    </source>
</evidence>
<proteinExistence type="predicted"/>
<dbReference type="HOGENOM" id="CLU_088538_1_0_6"/>
<dbReference type="RefSeq" id="WP_014109843.1">
    <property type="nucleotide sequence ID" value="NC_016041.1"/>
</dbReference>
<dbReference type="KEGG" id="gni:GNIT_2873"/>
<reference evidence="1 2" key="1">
    <citation type="journal article" date="2011" name="J. Bacteriol.">
        <title>Complete genome sequence of seawater bacterium Glaciecola nitratireducens FR1064T.</title>
        <authorList>
            <person name="Bian F."/>
            <person name="Qin Q.L."/>
            <person name="Xie B.B."/>
            <person name="Shu Y.L."/>
            <person name="Zhang X.Y."/>
            <person name="Yu Y."/>
            <person name="Chen B."/>
            <person name="Chen X.L."/>
            <person name="Zhou B.C."/>
            <person name="Zhang Y.Z."/>
        </authorList>
    </citation>
    <scope>NUCLEOTIDE SEQUENCE [LARGE SCALE GENOMIC DNA]</scope>
    <source>
        <strain evidence="2">JCM 12485 / KCTC 12276 / FR1064</strain>
    </source>
</reference>
<keyword evidence="2" id="KW-1185">Reference proteome</keyword>
<dbReference type="OrthoDB" id="5567366at2"/>
<sequence length="214" mass="24731">MQNNINIEAWFEQLKNSNKDTPHIVVGYGSLLSQKSRELYSNIKSLPLPVTVSGWERGWVTRSTEEEQTYVGAYQNSRSHFNGQVFCTDIDEQLLKREQDYRFSKIRLEQLAFLPVLSDSMLDMLSNCNVYVCETLELKLPSDEFPVNSSYIDTCLTGCFEVGGIEEVKRFVATTKHWPSEYKQNDRSKPKYPRAASVDKFESEIFDQLQLNSK</sequence>
<evidence type="ECO:0008006" key="3">
    <source>
        <dbReference type="Google" id="ProtNLM"/>
    </source>
</evidence>
<protein>
    <recommendedName>
        <fullName evidence="3">Gamma-glutamylcyclotransferase AIG2-like domain-containing protein</fullName>
    </recommendedName>
</protein>
<dbReference type="Proteomes" id="UP000009282">
    <property type="component" value="Chromosome"/>
</dbReference>
<name>G4QML8_GLANF</name>
<evidence type="ECO:0000313" key="2">
    <source>
        <dbReference type="Proteomes" id="UP000009282"/>
    </source>
</evidence>